<evidence type="ECO:0000256" key="4">
    <source>
        <dbReference type="ARBA" id="ARBA00022787"/>
    </source>
</evidence>
<dbReference type="Proteomes" id="UP000308133">
    <property type="component" value="Unassembled WGS sequence"/>
</dbReference>
<sequence length="935" mass="102114">MSFDGPSQSGSASPGPSSSGTGRQNERPQYMTVGAGSDPTYASHLRSLIDQDSGYGGSIADTESASGGWVPGSPSSFGTPDRLGALSSEDNERRAMASHVLQLQYNQNRTALARAITQTVEVLKRLQEMNSQWPAHYPTVMRPRSPSNSRPEPRPGLHHTQSTLDNHHEPQRQQRPVGLQRAGTSLGELNSRTESPHSHSRSQSLEPRLVTPQLAQQFSVLKIELKMEGASQTELVHSLEKQSIASLLDGQINNSIRHLFSLRERIEDTASKVLVTGDLNAGKSTFCNALLRRKVLPEDQQPCTAIFCEVLDVRENGGLEEVHAIPIGVKYDRNDESTYHVYQLKQLEDIVIENERYSQCKVYVKDIRTVDQSLLNNGVVDIALIDAPGLNNDSLKTTAVFARQEEIDVVVFVVSAANHFTLSAKEFIFNAAREKAYIFMVVNGFDNIRDKKRCQESILKQVAHLSPATFKESAELVHFVSSNAIPVAPPGPPPPSGPSNGSGPAPSSNPFSPSDNDDDAAPSDNDDENTKHGSPGSPPPGKAKSKGKEKAKIDDFNELEASLRRFVLEKRARSKLAPARTYLLNVLGDLSSLAAVNRDVAGNELQRVEEELRGLEPELEKSRRSRTSAGDAAEGVIDDESAAVYSYTREKLRSTIDGIGKADLGVVYPGLWNVYDYAESLKRSMLEGIARGVMGCEEHARTRTVSGVNAISSLGIMHLGEGYQELTFKSEKMFRSRKDALARQVDVEVEVWDFVNLQALWERQEKVVGSGMAVTVAGVVGGRVFGGIGWMDSALGVMKVVGPGNLKRVLVPGLALAVALTLSYALSSVPTTLPMTLSRKLSTALSELDYTHSNAQRISNEVRRALSYPAARLREGLQRGVEKLADERETKRKLKTESEVARKYFGNLVREAGDVRARVEGVDLEGQAGAYEEVA</sequence>
<keyword evidence="3" id="KW-0547">Nucleotide-binding</keyword>
<dbReference type="InterPro" id="IPR027417">
    <property type="entry name" value="P-loop_NTPase"/>
</dbReference>
<dbReference type="InterPro" id="IPR030381">
    <property type="entry name" value="G_DYNAMIN_dom"/>
</dbReference>
<evidence type="ECO:0000256" key="1">
    <source>
        <dbReference type="ARBA" id="ARBA00004374"/>
    </source>
</evidence>
<dbReference type="EMBL" id="PTQR01000117">
    <property type="protein sequence ID" value="TKX19212.1"/>
    <property type="molecule type" value="Genomic_DNA"/>
</dbReference>
<feature type="compositionally biased region" description="Low complexity" evidence="12">
    <location>
        <begin position="498"/>
        <end position="514"/>
    </location>
</feature>
<feature type="region of interest" description="Disordered" evidence="12">
    <location>
        <begin position="612"/>
        <end position="633"/>
    </location>
</feature>
<comment type="subcellular location">
    <subcellularLocation>
        <location evidence="1">Mitochondrion outer membrane</location>
        <topology evidence="1">Multi-pass membrane protein</topology>
    </subcellularLocation>
</comment>
<feature type="region of interest" description="Disordered" evidence="12">
    <location>
        <begin position="1"/>
        <end position="81"/>
    </location>
</feature>
<keyword evidence="10" id="KW-0472">Membrane</keyword>
<dbReference type="AlphaFoldDB" id="A0A4V6DT43"/>
<feature type="compositionally biased region" description="Pro residues" evidence="12">
    <location>
        <begin position="487"/>
        <end position="497"/>
    </location>
</feature>
<dbReference type="InterPro" id="IPR045063">
    <property type="entry name" value="Dynamin_N"/>
</dbReference>
<evidence type="ECO:0000256" key="12">
    <source>
        <dbReference type="SAM" id="MobiDB-lite"/>
    </source>
</evidence>
<accession>A0A4V6DT43</accession>
<evidence type="ECO:0000256" key="2">
    <source>
        <dbReference type="ARBA" id="ARBA00022692"/>
    </source>
</evidence>
<dbReference type="PANTHER" id="PTHR10465:SF0">
    <property type="entry name" value="SARCALUMENIN"/>
    <property type="match status" value="1"/>
</dbReference>
<feature type="domain" description="Dynamin-type G" evidence="13">
    <location>
        <begin position="267"/>
        <end position="578"/>
    </location>
</feature>
<gene>
    <name evidence="14" type="ORF">C1H76_8590</name>
</gene>
<dbReference type="PROSITE" id="PS51718">
    <property type="entry name" value="G_DYNAMIN_2"/>
    <property type="match status" value="1"/>
</dbReference>
<reference evidence="14 15" key="1">
    <citation type="submission" date="2018-02" db="EMBL/GenBank/DDBJ databases">
        <title>Draft genome sequences of Elsinoe sp., causing black scab on jojoba.</title>
        <authorList>
            <person name="Stodart B."/>
            <person name="Jeffress S."/>
            <person name="Ash G."/>
            <person name="Arun Chinnappa K."/>
        </authorList>
    </citation>
    <scope>NUCLEOTIDE SEQUENCE [LARGE SCALE GENOMIC DNA]</scope>
    <source>
        <strain evidence="14 15">Hillstone_2</strain>
    </source>
</reference>
<feature type="region of interest" description="Disordered" evidence="12">
    <location>
        <begin position="487"/>
        <end position="551"/>
    </location>
</feature>
<keyword evidence="2" id="KW-0812">Transmembrane</keyword>
<proteinExistence type="predicted"/>
<evidence type="ECO:0000256" key="11">
    <source>
        <dbReference type="ARBA" id="ARBA00048548"/>
    </source>
</evidence>
<keyword evidence="6" id="KW-1133">Transmembrane helix</keyword>
<dbReference type="PANTHER" id="PTHR10465">
    <property type="entry name" value="TRANSMEMBRANE GTPASE FZO1"/>
    <property type="match status" value="1"/>
</dbReference>
<keyword evidence="7" id="KW-0175">Coiled coil</keyword>
<dbReference type="SUPFAM" id="SSF52540">
    <property type="entry name" value="P-loop containing nucleoside triphosphate hydrolases"/>
    <property type="match status" value="1"/>
</dbReference>
<evidence type="ECO:0000259" key="13">
    <source>
        <dbReference type="PROSITE" id="PS51718"/>
    </source>
</evidence>
<keyword evidence="8" id="KW-0496">Mitochondrion</keyword>
<dbReference type="Pfam" id="PF00350">
    <property type="entry name" value="Dynamin_N"/>
    <property type="match status" value="1"/>
</dbReference>
<organism evidence="14 15">
    <name type="scientific">Elsinoe australis</name>
    <dbReference type="NCBI Taxonomy" id="40998"/>
    <lineage>
        <taxon>Eukaryota</taxon>
        <taxon>Fungi</taxon>
        <taxon>Dikarya</taxon>
        <taxon>Ascomycota</taxon>
        <taxon>Pezizomycotina</taxon>
        <taxon>Dothideomycetes</taxon>
        <taxon>Dothideomycetidae</taxon>
        <taxon>Myriangiales</taxon>
        <taxon>Elsinoaceae</taxon>
        <taxon>Elsinoe</taxon>
    </lineage>
</organism>
<dbReference type="GO" id="GO:0005525">
    <property type="term" value="F:GTP binding"/>
    <property type="evidence" value="ECO:0007669"/>
    <property type="project" value="UniProtKB-KW"/>
</dbReference>
<comment type="catalytic activity">
    <reaction evidence="11">
        <text>GTP + H2O = GDP + phosphate + H(+)</text>
        <dbReference type="Rhea" id="RHEA:19669"/>
        <dbReference type="ChEBI" id="CHEBI:15377"/>
        <dbReference type="ChEBI" id="CHEBI:15378"/>
        <dbReference type="ChEBI" id="CHEBI:37565"/>
        <dbReference type="ChEBI" id="CHEBI:43474"/>
        <dbReference type="ChEBI" id="CHEBI:58189"/>
    </reaction>
</comment>
<dbReference type="FunFam" id="3.40.50.300:FF:000638">
    <property type="entry name" value="Transmembrane GTPase Fzo1, putative"/>
    <property type="match status" value="1"/>
</dbReference>
<dbReference type="Gene3D" id="3.40.50.300">
    <property type="entry name" value="P-loop containing nucleotide triphosphate hydrolases"/>
    <property type="match status" value="1"/>
</dbReference>
<protein>
    <submittedName>
        <fullName evidence="14">Mitofusin</fullName>
    </submittedName>
</protein>
<feature type="compositionally biased region" description="Low complexity" evidence="12">
    <location>
        <begin position="1"/>
        <end position="22"/>
    </location>
</feature>
<evidence type="ECO:0000256" key="5">
    <source>
        <dbReference type="ARBA" id="ARBA00022801"/>
    </source>
</evidence>
<name>A0A4V6DT43_9PEZI</name>
<evidence type="ECO:0000256" key="9">
    <source>
        <dbReference type="ARBA" id="ARBA00023134"/>
    </source>
</evidence>
<evidence type="ECO:0000256" key="6">
    <source>
        <dbReference type="ARBA" id="ARBA00022989"/>
    </source>
</evidence>
<evidence type="ECO:0000313" key="14">
    <source>
        <dbReference type="EMBL" id="TKX19212.1"/>
    </source>
</evidence>
<keyword evidence="9" id="KW-0342">GTP-binding</keyword>
<dbReference type="GO" id="GO:0008053">
    <property type="term" value="P:mitochondrial fusion"/>
    <property type="evidence" value="ECO:0007669"/>
    <property type="project" value="TreeGrafter"/>
</dbReference>
<dbReference type="GO" id="GO:0005741">
    <property type="term" value="C:mitochondrial outer membrane"/>
    <property type="evidence" value="ECO:0007669"/>
    <property type="project" value="UniProtKB-SubCell"/>
</dbReference>
<evidence type="ECO:0000313" key="15">
    <source>
        <dbReference type="Proteomes" id="UP000308133"/>
    </source>
</evidence>
<evidence type="ECO:0000256" key="7">
    <source>
        <dbReference type="ARBA" id="ARBA00023054"/>
    </source>
</evidence>
<keyword evidence="5" id="KW-0378">Hydrolase</keyword>
<feature type="region of interest" description="Disordered" evidence="12">
    <location>
        <begin position="134"/>
        <end position="209"/>
    </location>
</feature>
<evidence type="ECO:0000256" key="8">
    <source>
        <dbReference type="ARBA" id="ARBA00023128"/>
    </source>
</evidence>
<comment type="caution">
    <text evidence="14">The sequence shown here is derived from an EMBL/GenBank/DDBJ whole genome shotgun (WGS) entry which is preliminary data.</text>
</comment>
<feature type="compositionally biased region" description="Basic and acidic residues" evidence="12">
    <location>
        <begin position="612"/>
        <end position="622"/>
    </location>
</feature>
<feature type="compositionally biased region" description="Acidic residues" evidence="12">
    <location>
        <begin position="515"/>
        <end position="527"/>
    </location>
</feature>
<evidence type="ECO:0000256" key="3">
    <source>
        <dbReference type="ARBA" id="ARBA00022741"/>
    </source>
</evidence>
<keyword evidence="4" id="KW-1000">Mitochondrion outer membrane</keyword>
<evidence type="ECO:0000256" key="10">
    <source>
        <dbReference type="ARBA" id="ARBA00023136"/>
    </source>
</evidence>
<dbReference type="GO" id="GO:0051646">
    <property type="term" value="P:mitochondrion localization"/>
    <property type="evidence" value="ECO:0007669"/>
    <property type="project" value="TreeGrafter"/>
</dbReference>
<dbReference type="InterPro" id="IPR027094">
    <property type="entry name" value="Mitofusin_fam"/>
</dbReference>
<dbReference type="GO" id="GO:0003924">
    <property type="term" value="F:GTPase activity"/>
    <property type="evidence" value="ECO:0007669"/>
    <property type="project" value="InterPro"/>
</dbReference>